<dbReference type="SUPFAM" id="SSF54534">
    <property type="entry name" value="FKBP-like"/>
    <property type="match status" value="1"/>
</dbReference>
<dbReference type="RefSeq" id="WP_125015331.1">
    <property type="nucleotide sequence ID" value="NZ_QWEZ01000001.1"/>
</dbReference>
<keyword evidence="11 14" id="KW-0413">Isomerase</keyword>
<dbReference type="PROSITE" id="PS01096">
    <property type="entry name" value="PPIC_PPIASE_1"/>
    <property type="match status" value="1"/>
</dbReference>
<proteinExistence type="inferred from homology"/>
<protein>
    <recommendedName>
        <fullName evidence="9">Periplasmic chaperone PpiD</fullName>
    </recommendedName>
    <alternativeName>
        <fullName evidence="10">Periplasmic folding chaperone</fullName>
    </alternativeName>
</protein>
<comment type="caution">
    <text evidence="14">The sequence shown here is derived from an EMBL/GenBank/DDBJ whole genome shotgun (WGS) entry which is preliminary data.</text>
</comment>
<dbReference type="SUPFAM" id="SSF109998">
    <property type="entry name" value="Triger factor/SurA peptide-binding domain-like"/>
    <property type="match status" value="1"/>
</dbReference>
<evidence type="ECO:0000259" key="13">
    <source>
        <dbReference type="PROSITE" id="PS50198"/>
    </source>
</evidence>
<dbReference type="PROSITE" id="PS50198">
    <property type="entry name" value="PPIC_PPIASE_2"/>
    <property type="match status" value="1"/>
</dbReference>
<evidence type="ECO:0000256" key="1">
    <source>
        <dbReference type="ARBA" id="ARBA00004382"/>
    </source>
</evidence>
<evidence type="ECO:0000256" key="10">
    <source>
        <dbReference type="ARBA" id="ARBA00042775"/>
    </source>
</evidence>
<organism evidence="14 15">
    <name type="scientific">Aestuariirhabdus litorea</name>
    <dbReference type="NCBI Taxonomy" id="2528527"/>
    <lineage>
        <taxon>Bacteria</taxon>
        <taxon>Pseudomonadati</taxon>
        <taxon>Pseudomonadota</taxon>
        <taxon>Gammaproteobacteria</taxon>
        <taxon>Oceanospirillales</taxon>
        <taxon>Aestuariirhabdaceae</taxon>
        <taxon>Aestuariirhabdus</taxon>
    </lineage>
</organism>
<reference evidence="14 15" key="1">
    <citation type="submission" date="2018-08" db="EMBL/GenBank/DDBJ databases">
        <authorList>
            <person name="Khan S.A."/>
        </authorList>
    </citation>
    <scope>NUCLEOTIDE SEQUENCE [LARGE SCALE GENOMIC DNA]</scope>
    <source>
        <strain evidence="14 15">GTF-13</strain>
    </source>
</reference>
<dbReference type="InterPro" id="IPR000297">
    <property type="entry name" value="PPIase_PpiC"/>
</dbReference>
<keyword evidence="5 12" id="KW-1133">Transmembrane helix</keyword>
<comment type="subcellular location">
    <subcellularLocation>
        <location evidence="1">Cell inner membrane</location>
        <topology evidence="1">Single-pass type II membrane protein</topology>
        <orientation evidence="1">Periplasmic side</orientation>
    </subcellularLocation>
</comment>
<name>A0A3P3VQK5_9GAMM</name>
<evidence type="ECO:0000256" key="3">
    <source>
        <dbReference type="ARBA" id="ARBA00022519"/>
    </source>
</evidence>
<evidence type="ECO:0000256" key="2">
    <source>
        <dbReference type="ARBA" id="ARBA00022475"/>
    </source>
</evidence>
<evidence type="ECO:0000256" key="11">
    <source>
        <dbReference type="PROSITE-ProRule" id="PRU00278"/>
    </source>
</evidence>
<dbReference type="InterPro" id="IPR027304">
    <property type="entry name" value="Trigger_fact/SurA_dom_sf"/>
</dbReference>
<dbReference type="PANTHER" id="PTHR47529">
    <property type="entry name" value="PEPTIDYL-PROLYL CIS-TRANS ISOMERASE D"/>
    <property type="match status" value="1"/>
</dbReference>
<keyword evidence="3" id="KW-0997">Cell inner membrane</keyword>
<evidence type="ECO:0000256" key="5">
    <source>
        <dbReference type="ARBA" id="ARBA00022989"/>
    </source>
</evidence>
<accession>A0A3P3VQK5</accession>
<dbReference type="GO" id="GO:0005886">
    <property type="term" value="C:plasma membrane"/>
    <property type="evidence" value="ECO:0007669"/>
    <property type="project" value="UniProtKB-SubCell"/>
</dbReference>
<dbReference type="Pfam" id="PF00639">
    <property type="entry name" value="Rotamase"/>
    <property type="match status" value="1"/>
</dbReference>
<keyword evidence="4 12" id="KW-0812">Transmembrane</keyword>
<keyword evidence="6 12" id="KW-0472">Membrane</keyword>
<comment type="similarity">
    <text evidence="8">Belongs to the PpiD chaperone family.</text>
</comment>
<keyword evidence="7" id="KW-0143">Chaperone</keyword>
<dbReference type="Pfam" id="PF13624">
    <property type="entry name" value="SurA_N_3"/>
    <property type="match status" value="1"/>
</dbReference>
<dbReference type="Gene3D" id="3.10.50.40">
    <property type="match status" value="1"/>
</dbReference>
<dbReference type="InterPro" id="IPR023058">
    <property type="entry name" value="PPIase_PpiC_CS"/>
</dbReference>
<evidence type="ECO:0000313" key="14">
    <source>
        <dbReference type="EMBL" id="RRJ84900.1"/>
    </source>
</evidence>
<gene>
    <name evidence="14" type="ORF">D0544_07390</name>
</gene>
<dbReference type="PANTHER" id="PTHR47529:SF1">
    <property type="entry name" value="PERIPLASMIC CHAPERONE PPID"/>
    <property type="match status" value="1"/>
</dbReference>
<dbReference type="InterPro" id="IPR046357">
    <property type="entry name" value="PPIase_dom_sf"/>
</dbReference>
<evidence type="ECO:0000256" key="4">
    <source>
        <dbReference type="ARBA" id="ARBA00022692"/>
    </source>
</evidence>
<dbReference type="GO" id="GO:0003755">
    <property type="term" value="F:peptidyl-prolyl cis-trans isomerase activity"/>
    <property type="evidence" value="ECO:0007669"/>
    <property type="project" value="UniProtKB-KW"/>
</dbReference>
<reference evidence="14 15" key="2">
    <citation type="submission" date="2018-12" db="EMBL/GenBank/DDBJ databases">
        <title>Simiduia agarivorans gen. nov., sp. nov., a marine, agarolytic bacterium isolated from shallow coastal water from Keelung, Taiwan.</title>
        <authorList>
            <person name="Shieh W.Y."/>
        </authorList>
    </citation>
    <scope>NUCLEOTIDE SEQUENCE [LARGE SCALE GENOMIC DNA]</scope>
    <source>
        <strain evidence="14 15">GTF-13</strain>
    </source>
</reference>
<keyword evidence="11" id="KW-0697">Rotamase</keyword>
<evidence type="ECO:0000256" key="6">
    <source>
        <dbReference type="ARBA" id="ARBA00023136"/>
    </source>
</evidence>
<evidence type="ECO:0000256" key="7">
    <source>
        <dbReference type="ARBA" id="ARBA00023186"/>
    </source>
</evidence>
<dbReference type="InterPro" id="IPR052029">
    <property type="entry name" value="PpiD_chaperone"/>
</dbReference>
<dbReference type="Gene3D" id="1.10.4030.10">
    <property type="entry name" value="Porin chaperone SurA, peptide-binding domain"/>
    <property type="match status" value="1"/>
</dbReference>
<dbReference type="AlphaFoldDB" id="A0A3P3VQK5"/>
<evidence type="ECO:0000256" key="9">
    <source>
        <dbReference type="ARBA" id="ARBA00040743"/>
    </source>
</evidence>
<dbReference type="Proteomes" id="UP000280792">
    <property type="component" value="Unassembled WGS sequence"/>
</dbReference>
<evidence type="ECO:0000256" key="8">
    <source>
        <dbReference type="ARBA" id="ARBA00038408"/>
    </source>
</evidence>
<feature type="transmembrane region" description="Helical" evidence="12">
    <location>
        <begin position="12"/>
        <end position="30"/>
    </location>
</feature>
<sequence length="629" mass="69544">MLQNIRENAQGMVAKIIIAFIIFTFAIFGLESISGGSSGNNVASVNGDAISQQDLYQAMQMRRQQLSREMGDNFDPALLDEQRIQQASLDGLINQQLLLQQAADLGLYFPEAAIDQMILETESFQVDGKFNADQFQLALRSVGLTPIQFRKMIQGEMLISQLNAGFAASDFVTPAEMESISSLERQQRDIRYTVLSAASEREKVSVDDQEVRDYYDSNPGEFLAEEQVSVNYLMLDKNDLIDTLSVTEDDLQNAYQAFVEQLRGNAGGQRRAAHILLEVNEQKPEQEVAALASELKQRLDAGEEFADLAREYSDDTFSAEQGGDLGVVEPGFLGDAFDEALDSLEPGQVSAPIQTDFGYQLVKLVSAEELQVPVMEEVREQLARELKLDRVEPIFVEQSQLLADISFESADLKQPAEEMGLSIQKTGLFGRNGGDDELTSNRSFLAAAFNPEVLNDGANSLLIELDTDRVAVLRAAEHIKPEPLPFDQVESQIRQRLLAVKAEELLQQRALELKSRVQSEGLDAVADSSWVSQAGVSRQVASDLPQQLLLDTFKAPQPDEGKPGLMISGLPNGDKVVLAVTAVRTPEGNSEEEAMRNQLLSRMLAQQKGQVIFDEYRQALRESADINIQ</sequence>
<evidence type="ECO:0000256" key="12">
    <source>
        <dbReference type="SAM" id="Phobius"/>
    </source>
</evidence>
<evidence type="ECO:0000313" key="15">
    <source>
        <dbReference type="Proteomes" id="UP000280792"/>
    </source>
</evidence>
<keyword evidence="15" id="KW-1185">Reference proteome</keyword>
<dbReference type="EMBL" id="QWEZ01000001">
    <property type="protein sequence ID" value="RRJ84900.1"/>
    <property type="molecule type" value="Genomic_DNA"/>
</dbReference>
<keyword evidence="2" id="KW-1003">Cell membrane</keyword>
<feature type="domain" description="PpiC" evidence="13">
    <location>
        <begin position="267"/>
        <end position="366"/>
    </location>
</feature>